<dbReference type="GeneID" id="20003980"/>
<evidence type="ECO:0000313" key="16">
    <source>
        <dbReference type="Proteomes" id="UP000203240"/>
    </source>
</evidence>
<keyword evidence="7" id="KW-0862">Zinc</keyword>
<keyword evidence="16" id="KW-1185">Reference proteome</keyword>
<keyword evidence="12" id="KW-1133">Transmembrane helix</keyword>
<dbReference type="InterPro" id="IPR013682">
    <property type="entry name" value="BaculoV_Vp91_N"/>
</dbReference>
<dbReference type="InterPro" id="IPR002557">
    <property type="entry name" value="Chitin-bd_dom"/>
</dbReference>
<dbReference type="Pfam" id="PF08475">
    <property type="entry name" value="Baculo_VP91_N"/>
    <property type="match status" value="1"/>
</dbReference>
<evidence type="ECO:0000259" key="13">
    <source>
        <dbReference type="PROSITE" id="PS50940"/>
    </source>
</evidence>
<evidence type="ECO:0000256" key="11">
    <source>
        <dbReference type="SAM" id="MobiDB-lite"/>
    </source>
</evidence>
<dbReference type="EMBL" id="KM009991">
    <property type="protein sequence ID" value="AIE47797.1"/>
    <property type="molecule type" value="Genomic_DNA"/>
</dbReference>
<feature type="domain" description="Chitin-binding type-2" evidence="13">
    <location>
        <begin position="221"/>
        <end position="279"/>
    </location>
</feature>
<dbReference type="PANTHER" id="PTHR23301:SF0">
    <property type="entry name" value="CHITIN-BINDING TYPE-2 DOMAIN-CONTAINING PROTEIN-RELATED"/>
    <property type="match status" value="1"/>
</dbReference>
<evidence type="ECO:0000256" key="1">
    <source>
        <dbReference type="ARBA" id="ARBA00004328"/>
    </source>
</evidence>
<name>A0A068LKI4_9ABAC</name>
<reference evidence="15 16" key="1">
    <citation type="journal article" date="2015" name="Genome Announc.">
        <title>A Distinct Group II Alphabaculovirus Isolated from a Peridroma Species.</title>
        <authorList>
            <person name="Rohrmann G.F."/>
            <person name="Erlandson M.A."/>
            <person name="Theilmann D.A."/>
        </authorList>
    </citation>
    <scope>NUCLEOTIDE SEQUENCE [LARGE SCALE GENOMIC DNA]</scope>
    <source>
        <strain evidence="15">GR_167</strain>
    </source>
</reference>
<feature type="region of interest" description="Disordered" evidence="11">
    <location>
        <begin position="633"/>
        <end position="655"/>
    </location>
</feature>
<accession>A0A068LKI4</accession>
<dbReference type="Pfam" id="PF01607">
    <property type="entry name" value="CBM_14"/>
    <property type="match status" value="1"/>
</dbReference>
<feature type="domain" description="Zinc finger C2HC baculovirus (BV)-type profile" evidence="14">
    <location>
        <begin position="146"/>
        <end position="194"/>
    </location>
</feature>
<evidence type="ECO:0000256" key="4">
    <source>
        <dbReference type="ARBA" id="ARBA00022729"/>
    </source>
</evidence>
<evidence type="ECO:0000256" key="6">
    <source>
        <dbReference type="ARBA" id="ARBA00022771"/>
    </source>
</evidence>
<keyword evidence="9" id="KW-1015">Disulfide bond</keyword>
<dbReference type="PROSITE" id="PS50940">
    <property type="entry name" value="CHIT_BIND_II"/>
    <property type="match status" value="1"/>
</dbReference>
<keyword evidence="8" id="KW-0946">Virion</keyword>
<keyword evidence="12" id="KW-0812">Transmembrane</keyword>
<protein>
    <submittedName>
        <fullName evidence="15">Vp91</fullName>
    </submittedName>
</protein>
<dbReference type="OrthoDB" id="542at10239"/>
<dbReference type="PANTHER" id="PTHR23301">
    <property type="entry name" value="CHITIN BINDING PERITROPHIN-A"/>
    <property type="match status" value="1"/>
</dbReference>
<sequence>MSTVPLLLVAIVLVIIFSILYLIIHSDFDEDEFDKKLRVLTEYSRRTNAEHPLPPLLRYVAEVDGHEFVLVTVQTDDLQTVERSRHDDRQLTFNFLEQEFEATLPAAERVRAHADEPSKFEVRGDDGWMDVDCPADEHFNADAMRCEPVPPCFERAPGAYGLTERLVDALVLNHRVPRANPNTDDVHPTMYLRCFEGGSHVVDECPAHHYFDAKLSQCVMHNDCESRPDGYILTVFPASLNINEYQVCRNGEAVVVACPAGKIFDRRLLMCVDAEPCAVHGAGYTFITDDIGPAQFYRCLSPTDAELVTCINRVFVDGGYECSGDARCTTFPDGTGTQARVFEDDVWSFDQGVLICDNYNVIKSIDCDTDNVLADKLFDQKFIVSLHWPREAYDAARVECVPFHFDMARVKFNLYGIDSVPNDLQLQFVTAFAGNVEDARDLPSSGTLRNKVTYARDVGAVGFNFVSGDAIDCYGDQLFDPFEGRRLNECADEELVRTVTFDRRQFFQPASLTVGSDDDYTQLCAHHLDQTSDFVIFDHFTTRILANIQRSDPCATILTQIHDQYTTITSKYTTIALKYTYESVKDDKYIERYGSNIPKNSITISDSDTGGVEPLFNLFEPYEVVAPLFDPWETRDLHDPPEETPAPPPPPAPPSLTLTDKLLDYSCFYSVPTYKLSGCNVDDEHVRNALKELRARPEVHPDCQSAAGLANVINAYAYLGDGLGCRSVYDDDVIKVIPQLGKTFTNIDTQSNDGVRYNTWLHTHNGTIMACPDHAVTDSFGCALEEDKLYYMEDLQ</sequence>
<keyword evidence="12" id="KW-0472">Membrane</keyword>
<organism evidence="15 16">
    <name type="scientific">Peridroma alphabaculovirus</name>
    <dbReference type="NCBI Taxonomy" id="1346829"/>
    <lineage>
        <taxon>Viruses</taxon>
        <taxon>Viruses incertae sedis</taxon>
        <taxon>Naldaviricetes</taxon>
        <taxon>Lefavirales</taxon>
        <taxon>Baculoviridae</taxon>
        <taxon>Alphabaculovirus</taxon>
    </lineage>
</organism>
<evidence type="ECO:0000256" key="3">
    <source>
        <dbReference type="ARBA" id="ARBA00022723"/>
    </source>
</evidence>
<dbReference type="GO" id="GO:0008061">
    <property type="term" value="F:chitin binding"/>
    <property type="evidence" value="ECO:0007669"/>
    <property type="project" value="UniProtKB-KW"/>
</dbReference>
<comment type="subcellular location">
    <subcellularLocation>
        <location evidence="1">Virion</location>
    </subcellularLocation>
</comment>
<dbReference type="PROSITE" id="PS51807">
    <property type="entry name" value="ZF_C2HC_BV"/>
    <property type="match status" value="1"/>
</dbReference>
<dbReference type="GO" id="GO:0044423">
    <property type="term" value="C:virion component"/>
    <property type="evidence" value="ECO:0007669"/>
    <property type="project" value="UniProtKB-KW"/>
</dbReference>
<keyword evidence="6" id="KW-0863">Zinc-finger</keyword>
<proteinExistence type="predicted"/>
<evidence type="ECO:0000256" key="10">
    <source>
        <dbReference type="ARBA" id="ARBA00023180"/>
    </source>
</evidence>
<evidence type="ECO:0000256" key="9">
    <source>
        <dbReference type="ARBA" id="ARBA00023157"/>
    </source>
</evidence>
<dbReference type="RefSeq" id="YP_009049895.1">
    <property type="nucleotide sequence ID" value="NC_024625.1"/>
</dbReference>
<evidence type="ECO:0000256" key="5">
    <source>
        <dbReference type="ARBA" id="ARBA00022737"/>
    </source>
</evidence>
<dbReference type="Proteomes" id="UP000203240">
    <property type="component" value="Segment"/>
</dbReference>
<dbReference type="InterPro" id="IPR036508">
    <property type="entry name" value="Chitin-bd_dom_sf"/>
</dbReference>
<dbReference type="GO" id="GO:0005576">
    <property type="term" value="C:extracellular region"/>
    <property type="evidence" value="ECO:0007669"/>
    <property type="project" value="InterPro"/>
</dbReference>
<evidence type="ECO:0000259" key="14">
    <source>
        <dbReference type="PROSITE" id="PS51807"/>
    </source>
</evidence>
<evidence type="ECO:0000256" key="12">
    <source>
        <dbReference type="SAM" id="Phobius"/>
    </source>
</evidence>
<feature type="compositionally biased region" description="Pro residues" evidence="11">
    <location>
        <begin position="643"/>
        <end position="654"/>
    </location>
</feature>
<keyword evidence="3" id="KW-0479">Metal-binding</keyword>
<evidence type="ECO:0000256" key="7">
    <source>
        <dbReference type="ARBA" id="ARBA00022833"/>
    </source>
</evidence>
<evidence type="ECO:0000313" key="15">
    <source>
        <dbReference type="EMBL" id="AIE47797.1"/>
    </source>
</evidence>
<keyword evidence="2" id="KW-0147">Chitin-binding</keyword>
<keyword evidence="4" id="KW-0732">Signal</keyword>
<dbReference type="GO" id="GO:0008270">
    <property type="term" value="F:zinc ion binding"/>
    <property type="evidence" value="ECO:0007669"/>
    <property type="project" value="UniProtKB-KW"/>
</dbReference>
<dbReference type="SMART" id="SM00494">
    <property type="entry name" value="ChtBD2"/>
    <property type="match status" value="1"/>
</dbReference>
<evidence type="ECO:0000256" key="2">
    <source>
        <dbReference type="ARBA" id="ARBA00022669"/>
    </source>
</evidence>
<feature type="transmembrane region" description="Helical" evidence="12">
    <location>
        <begin position="6"/>
        <end position="24"/>
    </location>
</feature>
<evidence type="ECO:0000256" key="8">
    <source>
        <dbReference type="ARBA" id="ARBA00022844"/>
    </source>
</evidence>
<gene>
    <name evidence="15" type="ORF">pesp069</name>
</gene>
<keyword evidence="5" id="KW-0677">Repeat</keyword>
<dbReference type="InterPro" id="IPR051940">
    <property type="entry name" value="Chitin_bind-dev_reg"/>
</dbReference>
<keyword evidence="10" id="KW-0325">Glycoprotein</keyword>
<dbReference type="SUPFAM" id="SSF57625">
    <property type="entry name" value="Invertebrate chitin-binding proteins"/>
    <property type="match status" value="1"/>
</dbReference>